<evidence type="ECO:0000313" key="2">
    <source>
        <dbReference type="EMBL" id="MDG3586235.1"/>
    </source>
</evidence>
<dbReference type="InterPro" id="IPR005184">
    <property type="entry name" value="DUF306_Meta_HslJ"/>
</dbReference>
<dbReference type="EMBL" id="JAPMUA010000003">
    <property type="protein sequence ID" value="MDG3586235.1"/>
    <property type="molecule type" value="Genomic_DNA"/>
</dbReference>
<dbReference type="Pfam" id="PF03724">
    <property type="entry name" value="META"/>
    <property type="match status" value="1"/>
</dbReference>
<dbReference type="PROSITE" id="PS51257">
    <property type="entry name" value="PROKAR_LIPOPROTEIN"/>
    <property type="match status" value="1"/>
</dbReference>
<dbReference type="Gene3D" id="2.40.128.270">
    <property type="match status" value="1"/>
</dbReference>
<feature type="domain" description="DUF306" evidence="1">
    <location>
        <begin position="157"/>
        <end position="257"/>
    </location>
</feature>
<dbReference type="Proteomes" id="UP001153642">
    <property type="component" value="Unassembled WGS sequence"/>
</dbReference>
<accession>A0ABT6FSK0</accession>
<gene>
    <name evidence="2" type="ORF">OSR52_10170</name>
</gene>
<organism evidence="2 3">
    <name type="scientific">Galbibacter pacificus</name>
    <dbReference type="NCBI Taxonomy" id="2996052"/>
    <lineage>
        <taxon>Bacteria</taxon>
        <taxon>Pseudomonadati</taxon>
        <taxon>Bacteroidota</taxon>
        <taxon>Flavobacteriia</taxon>
        <taxon>Flavobacteriales</taxon>
        <taxon>Flavobacteriaceae</taxon>
        <taxon>Galbibacter</taxon>
    </lineage>
</organism>
<proteinExistence type="predicted"/>
<dbReference type="PANTHER" id="PTHR35535">
    <property type="entry name" value="HEAT SHOCK PROTEIN HSLJ"/>
    <property type="match status" value="1"/>
</dbReference>
<sequence>MKKVIVTFVVIVSLMACKDAKKNQKNTFETKEVVKITQKEKTKIPEGVDFIASGDNPSWSLLIDFDNAMNFTSLDRPKKLTTPVPEPNIPQDTNALNYLAETEAGILQVTIFKKPCITNANEDFSYKVYIEAKEKDMENYKTFEGCGKYIGDYRLNDIWALETIDGKAIDKTMKRPNLEFNLRNGQVFGFGGCNRINGTLVVEKDSLAIGALASTKMMCPNAELETQFLQIVNNMKFHYKYKNLILTLTSAEHTLTFRKVD</sequence>
<comment type="caution">
    <text evidence="2">The sequence shown here is derived from an EMBL/GenBank/DDBJ whole genome shotgun (WGS) entry which is preliminary data.</text>
</comment>
<protein>
    <submittedName>
        <fullName evidence="2">META domain-containing protein</fullName>
    </submittedName>
</protein>
<dbReference type="RefSeq" id="WP_277899858.1">
    <property type="nucleotide sequence ID" value="NZ_JAPMUA010000003.1"/>
</dbReference>
<evidence type="ECO:0000259" key="1">
    <source>
        <dbReference type="Pfam" id="PF03724"/>
    </source>
</evidence>
<dbReference type="PANTHER" id="PTHR35535:SF1">
    <property type="entry name" value="HEAT SHOCK PROTEIN HSLJ"/>
    <property type="match status" value="1"/>
</dbReference>
<dbReference type="InterPro" id="IPR038670">
    <property type="entry name" value="HslJ-like_sf"/>
</dbReference>
<evidence type="ECO:0000313" key="3">
    <source>
        <dbReference type="Proteomes" id="UP001153642"/>
    </source>
</evidence>
<name>A0ABT6FSK0_9FLAO</name>
<keyword evidence="3" id="KW-1185">Reference proteome</keyword>
<dbReference type="InterPro" id="IPR053147">
    <property type="entry name" value="Hsp_HslJ-like"/>
</dbReference>
<reference evidence="2" key="1">
    <citation type="submission" date="2022-11" db="EMBL/GenBank/DDBJ databases">
        <title>High-quality draft genome sequence of Galbibacter sp. strain CMA-7.</title>
        <authorList>
            <person name="Wei L."/>
            <person name="Dong C."/>
            <person name="Shao Z."/>
        </authorList>
    </citation>
    <scope>NUCLEOTIDE SEQUENCE</scope>
    <source>
        <strain evidence="2">CMA-7</strain>
    </source>
</reference>